<dbReference type="AlphaFoldDB" id="A0A5N7APG6"/>
<dbReference type="EC" id="4.2.1.1" evidence="4 9"/>
<comment type="cofactor">
    <cofactor evidence="1 9">
        <name>Zn(2+)</name>
        <dbReference type="ChEBI" id="CHEBI:29105"/>
    </cofactor>
</comment>
<dbReference type="PROSITE" id="PS51144">
    <property type="entry name" value="ALPHA_CA_2"/>
    <property type="match status" value="1"/>
</dbReference>
<dbReference type="PANTHER" id="PTHR18952">
    <property type="entry name" value="CARBONIC ANHYDRASE"/>
    <property type="match status" value="1"/>
</dbReference>
<feature type="domain" description="Alpha-carbonic anhydrase" evidence="10">
    <location>
        <begin position="35"/>
        <end position="272"/>
    </location>
</feature>
<dbReference type="SMART" id="SM01057">
    <property type="entry name" value="Carb_anhydrase"/>
    <property type="match status" value="1"/>
</dbReference>
<accession>A0A5N7APG6</accession>
<evidence type="ECO:0000256" key="4">
    <source>
        <dbReference type="ARBA" id="ARBA00012925"/>
    </source>
</evidence>
<dbReference type="Proteomes" id="UP000326198">
    <property type="component" value="Unassembled WGS sequence"/>
</dbReference>
<dbReference type="CDD" id="cd03124">
    <property type="entry name" value="alpha_CA_prokaryotic_like"/>
    <property type="match status" value="1"/>
</dbReference>
<dbReference type="Pfam" id="PF00194">
    <property type="entry name" value="Carb_anhydrase"/>
    <property type="match status" value="1"/>
</dbReference>
<evidence type="ECO:0000256" key="9">
    <source>
        <dbReference type="RuleBase" id="RU367011"/>
    </source>
</evidence>
<dbReference type="InterPro" id="IPR041891">
    <property type="entry name" value="Alpha_CA_prokaryot-like"/>
</dbReference>
<comment type="catalytic activity">
    <reaction evidence="8 9">
        <text>hydrogencarbonate + H(+) = CO2 + H2O</text>
        <dbReference type="Rhea" id="RHEA:10748"/>
        <dbReference type="ChEBI" id="CHEBI:15377"/>
        <dbReference type="ChEBI" id="CHEBI:15378"/>
        <dbReference type="ChEBI" id="CHEBI:16526"/>
        <dbReference type="ChEBI" id="CHEBI:17544"/>
        <dbReference type="EC" id="4.2.1.1"/>
    </reaction>
</comment>
<comment type="function">
    <text evidence="2 9">Reversible hydration of carbon dioxide.</text>
</comment>
<dbReference type="InterPro" id="IPR018338">
    <property type="entry name" value="Carbonic_anhydrase_a-class_CS"/>
</dbReference>
<evidence type="ECO:0000313" key="12">
    <source>
        <dbReference type="Proteomes" id="UP000326198"/>
    </source>
</evidence>
<keyword evidence="5 9" id="KW-0479">Metal-binding</keyword>
<dbReference type="GO" id="GO:0004089">
    <property type="term" value="F:carbonate dehydratase activity"/>
    <property type="evidence" value="ECO:0007669"/>
    <property type="project" value="UniProtKB-UniRule"/>
</dbReference>
<evidence type="ECO:0000256" key="2">
    <source>
        <dbReference type="ARBA" id="ARBA00002904"/>
    </source>
</evidence>
<dbReference type="InterPro" id="IPR036398">
    <property type="entry name" value="CA_dom_sf"/>
</dbReference>
<dbReference type="GO" id="GO:0008270">
    <property type="term" value="F:zinc ion binding"/>
    <property type="evidence" value="ECO:0007669"/>
    <property type="project" value="UniProtKB-UniRule"/>
</dbReference>
<gene>
    <name evidence="11" type="ORF">BDV26DRAFT_298637</name>
</gene>
<dbReference type="EMBL" id="ML736411">
    <property type="protein sequence ID" value="KAE8371603.1"/>
    <property type="molecule type" value="Genomic_DNA"/>
</dbReference>
<dbReference type="Gene3D" id="3.10.200.10">
    <property type="entry name" value="Alpha carbonic anhydrase"/>
    <property type="match status" value="1"/>
</dbReference>
<dbReference type="PROSITE" id="PS00162">
    <property type="entry name" value="ALPHA_CA_1"/>
    <property type="match status" value="1"/>
</dbReference>
<dbReference type="SUPFAM" id="SSF51069">
    <property type="entry name" value="Carbonic anhydrase"/>
    <property type="match status" value="1"/>
</dbReference>
<evidence type="ECO:0000313" key="11">
    <source>
        <dbReference type="EMBL" id="KAE8371603.1"/>
    </source>
</evidence>
<evidence type="ECO:0000259" key="10">
    <source>
        <dbReference type="PROSITE" id="PS51144"/>
    </source>
</evidence>
<dbReference type="PANTHER" id="PTHR18952:SF265">
    <property type="entry name" value="CARBONIC ANHYDRASE"/>
    <property type="match status" value="1"/>
</dbReference>
<evidence type="ECO:0000256" key="6">
    <source>
        <dbReference type="ARBA" id="ARBA00022833"/>
    </source>
</evidence>
<evidence type="ECO:0000256" key="8">
    <source>
        <dbReference type="ARBA" id="ARBA00048348"/>
    </source>
</evidence>
<sequence length="272" mass="29951">MKLATIFSFITTGSASCMRGTTLHRRAVDGTVTISSYNYTNLGGPLTWYGLDADSNSLCAQGKNQSPINIESDTVSYVTPDSIEFSIPPVDGVRFENLGTGLEVVLANGTFVAKNQSYALAQFHFHTPSEHRLNEEYFPIEVHFVFENSAGNIAVVGFLFQLSEHGYSIPVFDSIFNKVDDISTAGSFTKIGPLDFSDIPTYLYKHDIYQYSGSLTTPPCLEGITWFVSAEPLPLTVQSYNKLKKVLRFNARYTQNAPGQVNLLEVAAKQLG</sequence>
<organism evidence="11 12">
    <name type="scientific">Aspergillus bertholletiae</name>
    <dbReference type="NCBI Taxonomy" id="1226010"/>
    <lineage>
        <taxon>Eukaryota</taxon>
        <taxon>Fungi</taxon>
        <taxon>Dikarya</taxon>
        <taxon>Ascomycota</taxon>
        <taxon>Pezizomycotina</taxon>
        <taxon>Eurotiomycetes</taxon>
        <taxon>Eurotiomycetidae</taxon>
        <taxon>Eurotiales</taxon>
        <taxon>Aspergillaceae</taxon>
        <taxon>Aspergillus</taxon>
        <taxon>Aspergillus subgen. Circumdati</taxon>
    </lineage>
</organism>
<keyword evidence="7 9" id="KW-0456">Lyase</keyword>
<dbReference type="InterPro" id="IPR023561">
    <property type="entry name" value="Carbonic_anhydrase_a-class"/>
</dbReference>
<dbReference type="PROSITE" id="PS51257">
    <property type="entry name" value="PROKAR_LIPOPROTEIN"/>
    <property type="match status" value="1"/>
</dbReference>
<keyword evidence="12" id="KW-1185">Reference proteome</keyword>
<evidence type="ECO:0000256" key="7">
    <source>
        <dbReference type="ARBA" id="ARBA00023239"/>
    </source>
</evidence>
<evidence type="ECO:0000256" key="5">
    <source>
        <dbReference type="ARBA" id="ARBA00022723"/>
    </source>
</evidence>
<protein>
    <recommendedName>
        <fullName evidence="4 9">Carbonic anhydrase</fullName>
        <ecNumber evidence="4 9">4.2.1.1</ecNumber>
    </recommendedName>
</protein>
<evidence type="ECO:0000256" key="1">
    <source>
        <dbReference type="ARBA" id="ARBA00001947"/>
    </source>
</evidence>
<reference evidence="11 12" key="1">
    <citation type="submission" date="2019-04" db="EMBL/GenBank/DDBJ databases">
        <title>Friends and foes A comparative genomics studyof 23 Aspergillus species from section Flavi.</title>
        <authorList>
            <consortium name="DOE Joint Genome Institute"/>
            <person name="Kjaerbolling I."/>
            <person name="Vesth T."/>
            <person name="Frisvad J.C."/>
            <person name="Nybo J.L."/>
            <person name="Theobald S."/>
            <person name="Kildgaard S."/>
            <person name="Isbrandt T."/>
            <person name="Kuo A."/>
            <person name="Sato A."/>
            <person name="Lyhne E.K."/>
            <person name="Kogle M.E."/>
            <person name="Wiebenga A."/>
            <person name="Kun R.S."/>
            <person name="Lubbers R.J."/>
            <person name="Makela M.R."/>
            <person name="Barry K."/>
            <person name="Chovatia M."/>
            <person name="Clum A."/>
            <person name="Daum C."/>
            <person name="Haridas S."/>
            <person name="He G."/>
            <person name="LaButti K."/>
            <person name="Lipzen A."/>
            <person name="Mondo S."/>
            <person name="Riley R."/>
            <person name="Salamov A."/>
            <person name="Simmons B.A."/>
            <person name="Magnuson J.K."/>
            <person name="Henrissat B."/>
            <person name="Mortensen U.H."/>
            <person name="Larsen T.O."/>
            <person name="Devries R.P."/>
            <person name="Grigoriev I.V."/>
            <person name="Machida M."/>
            <person name="Baker S.E."/>
            <person name="Andersen M.R."/>
        </authorList>
    </citation>
    <scope>NUCLEOTIDE SEQUENCE [LARGE SCALE GENOMIC DNA]</scope>
    <source>
        <strain evidence="11 12">IBT 29228</strain>
    </source>
</reference>
<proteinExistence type="inferred from homology"/>
<dbReference type="OrthoDB" id="429145at2759"/>
<evidence type="ECO:0000256" key="3">
    <source>
        <dbReference type="ARBA" id="ARBA00010718"/>
    </source>
</evidence>
<dbReference type="InterPro" id="IPR001148">
    <property type="entry name" value="CA_dom"/>
</dbReference>
<comment type="similarity">
    <text evidence="3 9">Belongs to the alpha-carbonic anhydrase family.</text>
</comment>
<name>A0A5N7APG6_9EURO</name>
<keyword evidence="6 9" id="KW-0862">Zinc</keyword>